<feature type="transmembrane region" description="Helical" evidence="1">
    <location>
        <begin position="61"/>
        <end position="83"/>
    </location>
</feature>
<sequence>MELPVWHFVGIGSGLIIGIVSVLHVFVAQFAVGGGIYLVWMERKAYRDGAPEILQWLERHTHFFLLLTMVFGGLSGVGIWFTMSVVNPGATSMLIHNFVFFWAAEWGLFLLEVVSLLAYYYTYPWSRSGRMSPETHMRIGIVYACSGFLSLVLINGIITFMLTPGQGLATGNVWLGFFNPTYWPSVVVRLGICLILAGMFALFTAPRIASAEARHIAVRVSGLWIILPFFLLLGGSVWYFMALPPDRQEAVLSRTSDIHPFLITYGWMLPVVFLAGVVAFVRAERLRKPLSIVILCSGLLLVGSFEWVRETARRPWVAEGYMYSNGMSVTQDARAKAGGIASVSGWVRTLDAVESGSLKLEAPLADGLSKGSMLFALQCNVCHGLGGPRIDIIPRVRRLTRYGLEAQLQGQGTRLGYMPPFAGNLADRQALADYLERMGAQRQTIPSPEAQ</sequence>
<dbReference type="AlphaFoldDB" id="E5YBQ4"/>
<reference evidence="2 3" key="1">
    <citation type="submission" date="2010-10" db="EMBL/GenBank/DDBJ databases">
        <authorList>
            <consortium name="The Broad Institute Genome Sequencing Platform"/>
            <person name="Ward D."/>
            <person name="Earl A."/>
            <person name="Feldgarden M."/>
            <person name="Young S.K."/>
            <person name="Gargeya S."/>
            <person name="Zeng Q."/>
            <person name="Alvarado L."/>
            <person name="Berlin A."/>
            <person name="Bochicchio J."/>
            <person name="Chapman S.B."/>
            <person name="Chen Z."/>
            <person name="Freedman E."/>
            <person name="Gellesch M."/>
            <person name="Goldberg J."/>
            <person name="Griggs A."/>
            <person name="Gujja S."/>
            <person name="Heilman E."/>
            <person name="Heiman D."/>
            <person name="Howarth C."/>
            <person name="Mehta T."/>
            <person name="Neiman D."/>
            <person name="Pearson M."/>
            <person name="Roberts A."/>
            <person name="Saif S."/>
            <person name="Shea T."/>
            <person name="Shenoy N."/>
            <person name="Sisk P."/>
            <person name="Stolte C."/>
            <person name="Sykes S."/>
            <person name="White J."/>
            <person name="Yandava C."/>
            <person name="Allen-Vercoe E."/>
            <person name="Sibley C."/>
            <person name="Ambrose C.E."/>
            <person name="Strauss J."/>
            <person name="Daigneault M."/>
            <person name="Haas B."/>
            <person name="Nusbaum C."/>
            <person name="Birren B."/>
        </authorList>
    </citation>
    <scope>NUCLEOTIDE SEQUENCE [LARGE SCALE GENOMIC DNA]</scope>
    <source>
        <strain evidence="2 3">3_1_6</strain>
    </source>
</reference>
<comment type="caution">
    <text evidence="2">The sequence shown here is derived from an EMBL/GenBank/DDBJ whole genome shotgun (WGS) entry which is preliminary data.</text>
</comment>
<dbReference type="GeneID" id="78084372"/>
<name>E5YBQ4_BILW3</name>
<evidence type="ECO:0000256" key="1">
    <source>
        <dbReference type="SAM" id="Phobius"/>
    </source>
</evidence>
<feature type="transmembrane region" description="Helical" evidence="1">
    <location>
        <begin position="15"/>
        <end position="40"/>
    </location>
</feature>
<organism evidence="2 3">
    <name type="scientific">Bilophila wadsworthia (strain 3_1_6)</name>
    <dbReference type="NCBI Taxonomy" id="563192"/>
    <lineage>
        <taxon>Bacteria</taxon>
        <taxon>Pseudomonadati</taxon>
        <taxon>Thermodesulfobacteriota</taxon>
        <taxon>Desulfovibrionia</taxon>
        <taxon>Desulfovibrionales</taxon>
        <taxon>Desulfovibrionaceae</taxon>
        <taxon>Bilophila</taxon>
    </lineage>
</organism>
<keyword evidence="1" id="KW-0812">Transmembrane</keyword>
<dbReference type="eggNOG" id="COG2010">
    <property type="taxonomic scope" value="Bacteria"/>
</dbReference>
<feature type="transmembrane region" description="Helical" evidence="1">
    <location>
        <begin position="95"/>
        <end position="120"/>
    </location>
</feature>
<reference evidence="2 3" key="2">
    <citation type="submission" date="2013-04" db="EMBL/GenBank/DDBJ databases">
        <title>The Genome Sequence of Bilophila wadsworthia 3_1_6.</title>
        <authorList>
            <consortium name="The Broad Institute Genomics Platform"/>
            <person name="Earl A."/>
            <person name="Ward D."/>
            <person name="Feldgarden M."/>
            <person name="Gevers D."/>
            <person name="Sibley C."/>
            <person name="Strauss J."/>
            <person name="Allen-Vercoe E."/>
            <person name="Walker B."/>
            <person name="Young S."/>
            <person name="Zeng Q."/>
            <person name="Gargeya S."/>
            <person name="Fitzgerald M."/>
            <person name="Haas B."/>
            <person name="Abouelleil A."/>
            <person name="Allen A.W."/>
            <person name="Alvarado L."/>
            <person name="Arachchi H.M."/>
            <person name="Berlin A.M."/>
            <person name="Chapman S.B."/>
            <person name="Gainer-Dewar J."/>
            <person name="Goldberg J."/>
            <person name="Griggs A."/>
            <person name="Gujja S."/>
            <person name="Hansen M."/>
            <person name="Howarth C."/>
            <person name="Imamovic A."/>
            <person name="Ireland A."/>
            <person name="Larimer J."/>
            <person name="McCowan C."/>
            <person name="Murphy C."/>
            <person name="Pearson M."/>
            <person name="Poon T.W."/>
            <person name="Priest M."/>
            <person name="Roberts A."/>
            <person name="Saif S."/>
            <person name="Shea T."/>
            <person name="Sisk P."/>
            <person name="Sykes S."/>
            <person name="Wortman J."/>
            <person name="Nusbaum C."/>
            <person name="Birren B."/>
        </authorList>
    </citation>
    <scope>NUCLEOTIDE SEQUENCE [LARGE SCALE GENOMIC DNA]</scope>
    <source>
        <strain evidence="2 3">3_1_6</strain>
    </source>
</reference>
<evidence type="ECO:0000313" key="2">
    <source>
        <dbReference type="EMBL" id="EFV42567.1"/>
    </source>
</evidence>
<proteinExistence type="predicted"/>
<protein>
    <recommendedName>
        <fullName evidence="4">Cytochrome c domain-containing protein</fullName>
    </recommendedName>
</protein>
<dbReference type="RefSeq" id="WP_005030693.1">
    <property type="nucleotide sequence ID" value="NZ_KE150238.1"/>
</dbReference>
<feature type="transmembrane region" description="Helical" evidence="1">
    <location>
        <begin position="141"/>
        <end position="162"/>
    </location>
</feature>
<dbReference type="STRING" id="563192.HMPREF0179_03628"/>
<evidence type="ECO:0008006" key="4">
    <source>
        <dbReference type="Google" id="ProtNLM"/>
    </source>
</evidence>
<evidence type="ECO:0000313" key="3">
    <source>
        <dbReference type="Proteomes" id="UP000006034"/>
    </source>
</evidence>
<keyword evidence="3" id="KW-1185">Reference proteome</keyword>
<dbReference type="EMBL" id="ADCP02000001">
    <property type="protein sequence ID" value="EFV42567.1"/>
    <property type="molecule type" value="Genomic_DNA"/>
</dbReference>
<dbReference type="Gene3D" id="1.10.760.10">
    <property type="entry name" value="Cytochrome c-like domain"/>
    <property type="match status" value="1"/>
</dbReference>
<feature type="transmembrane region" description="Helical" evidence="1">
    <location>
        <begin position="261"/>
        <end position="283"/>
    </location>
</feature>
<dbReference type="InterPro" id="IPR036909">
    <property type="entry name" value="Cyt_c-like_dom_sf"/>
</dbReference>
<feature type="transmembrane region" description="Helical" evidence="1">
    <location>
        <begin position="216"/>
        <end position="241"/>
    </location>
</feature>
<gene>
    <name evidence="2" type="ORF">HMPREF0179_03628</name>
</gene>
<dbReference type="GO" id="GO:0009055">
    <property type="term" value="F:electron transfer activity"/>
    <property type="evidence" value="ECO:0007669"/>
    <property type="project" value="InterPro"/>
</dbReference>
<dbReference type="SUPFAM" id="SSF46626">
    <property type="entry name" value="Cytochrome c"/>
    <property type="match status" value="1"/>
</dbReference>
<dbReference type="OrthoDB" id="9795893at2"/>
<feature type="transmembrane region" description="Helical" evidence="1">
    <location>
        <begin position="182"/>
        <end position="204"/>
    </location>
</feature>
<feature type="transmembrane region" description="Helical" evidence="1">
    <location>
        <begin position="290"/>
        <end position="308"/>
    </location>
</feature>
<dbReference type="Proteomes" id="UP000006034">
    <property type="component" value="Unassembled WGS sequence"/>
</dbReference>
<dbReference type="HOGENOM" id="CLU_033225_0_0_7"/>
<keyword evidence="1" id="KW-0472">Membrane</keyword>
<keyword evidence="1" id="KW-1133">Transmembrane helix</keyword>
<dbReference type="eggNOG" id="COG1271">
    <property type="taxonomic scope" value="Bacteria"/>
</dbReference>
<accession>E5YBQ4</accession>
<dbReference type="GO" id="GO:0020037">
    <property type="term" value="F:heme binding"/>
    <property type="evidence" value="ECO:0007669"/>
    <property type="project" value="InterPro"/>
</dbReference>